<dbReference type="KEGG" id="bkw:BkAM31D_15800"/>
<name>A0A1X9MHX7_9BACI</name>
<dbReference type="GO" id="GO:0005886">
    <property type="term" value="C:plasma membrane"/>
    <property type="evidence" value="ECO:0007669"/>
    <property type="project" value="TreeGrafter"/>
</dbReference>
<dbReference type="PANTHER" id="PTHR40089:SF1">
    <property type="entry name" value="ETHANOLAMINE PERMEASE EUTH-RELATED"/>
    <property type="match status" value="1"/>
</dbReference>
<keyword evidence="1" id="KW-0812">Transmembrane</keyword>
<proteinExistence type="predicted"/>
<feature type="transmembrane region" description="Helical" evidence="1">
    <location>
        <begin position="237"/>
        <end position="256"/>
    </location>
</feature>
<sequence length="358" mass="38150">MGINEIILYIMVVFLIIGAIDKCFGNRWGFGQGFTDAFMAMGPLTLAMVGIVSLAPVIARGLTPIVEPIFGLVGADPATFANMMLALDMGGYALAVEMSHNKDAELFAWVFLGTMMGPTIVFTIPIALGMIRKEDQPFFAKGILVGIITIPIGCLIGGLIAGFNLIMILLNLIPAMIFSLCIAYGLWKATTLMIKGFRFFGKAIEIVAIVGLTANIIETLTGITVIPNLIPLDEGIQVVGMIVIVLAGAFPMIAFIQKIFHSRLKKIGKILGVSETATTGIIASLAHVIPMFTILKEMDNKGKVINVAFAVSGAFVLGGHLGFVAGIQQEMVFAMMIGKLTAGFSAIALAKVMFRNET</sequence>
<dbReference type="STRING" id="199441.BkAM31D_15800"/>
<keyword evidence="1" id="KW-0472">Membrane</keyword>
<dbReference type="Proteomes" id="UP000193006">
    <property type="component" value="Chromosome"/>
</dbReference>
<reference evidence="2 3" key="1">
    <citation type="submission" date="2017-04" db="EMBL/GenBank/DDBJ databases">
        <title>Bacillus krulwichiae AM31D Genome sequencing and assembly.</title>
        <authorList>
            <person name="Krulwich T.A."/>
            <person name="Anastor L."/>
            <person name="Ehrlich R."/>
            <person name="Ehrlich G.D."/>
            <person name="Janto B."/>
        </authorList>
    </citation>
    <scope>NUCLEOTIDE SEQUENCE [LARGE SCALE GENOMIC DNA]</scope>
    <source>
        <strain evidence="2 3">AM31D</strain>
    </source>
</reference>
<dbReference type="PANTHER" id="PTHR40089">
    <property type="entry name" value="ETHANOLAMINE UTILIZATION PROTEIN EUTH"/>
    <property type="match status" value="1"/>
</dbReference>
<keyword evidence="3" id="KW-1185">Reference proteome</keyword>
<dbReference type="RefSeq" id="WP_066150819.1">
    <property type="nucleotide sequence ID" value="NZ_CP020814.1"/>
</dbReference>
<feature type="transmembrane region" description="Helical" evidence="1">
    <location>
        <begin position="331"/>
        <end position="354"/>
    </location>
</feature>
<feature type="transmembrane region" description="Helical" evidence="1">
    <location>
        <begin position="304"/>
        <end position="325"/>
    </location>
</feature>
<keyword evidence="1" id="KW-1133">Transmembrane helix</keyword>
<dbReference type="InterPro" id="IPR007441">
    <property type="entry name" value="EutH"/>
</dbReference>
<evidence type="ECO:0000313" key="3">
    <source>
        <dbReference type="Proteomes" id="UP000193006"/>
    </source>
</evidence>
<dbReference type="EMBL" id="CP020814">
    <property type="protein sequence ID" value="ARK31201.1"/>
    <property type="molecule type" value="Genomic_DNA"/>
</dbReference>
<feature type="transmembrane region" description="Helical" evidence="1">
    <location>
        <begin position="106"/>
        <end position="131"/>
    </location>
</feature>
<protein>
    <submittedName>
        <fullName evidence="2">Ethanolamine utilization protein, EutH</fullName>
    </submittedName>
</protein>
<gene>
    <name evidence="2" type="ORF">BkAM31D_15800</name>
</gene>
<dbReference type="AlphaFoldDB" id="A0A1X9MHX7"/>
<accession>A0A1X9MHX7</accession>
<evidence type="ECO:0000256" key="1">
    <source>
        <dbReference type="SAM" id="Phobius"/>
    </source>
</evidence>
<organism evidence="2 3">
    <name type="scientific">Halalkalibacter krulwichiae</name>
    <dbReference type="NCBI Taxonomy" id="199441"/>
    <lineage>
        <taxon>Bacteria</taxon>
        <taxon>Bacillati</taxon>
        <taxon>Bacillota</taxon>
        <taxon>Bacilli</taxon>
        <taxon>Bacillales</taxon>
        <taxon>Bacillaceae</taxon>
        <taxon>Halalkalibacter</taxon>
    </lineage>
</organism>
<dbReference type="PIRSF" id="PIRSF019466">
    <property type="entry name" value="EutH"/>
    <property type="match status" value="1"/>
</dbReference>
<feature type="transmembrane region" description="Helical" evidence="1">
    <location>
        <begin position="6"/>
        <end position="25"/>
    </location>
</feature>
<dbReference type="GO" id="GO:0034228">
    <property type="term" value="F:ethanolamine transmembrane transporter activity"/>
    <property type="evidence" value="ECO:0007669"/>
    <property type="project" value="InterPro"/>
</dbReference>
<dbReference type="Pfam" id="PF04346">
    <property type="entry name" value="EutH"/>
    <property type="match status" value="1"/>
</dbReference>
<dbReference type="NCBIfam" id="NF011667">
    <property type="entry name" value="PRK15086.1-3"/>
    <property type="match status" value="1"/>
</dbReference>
<feature type="transmembrane region" description="Helical" evidence="1">
    <location>
        <begin position="138"/>
        <end position="160"/>
    </location>
</feature>
<feature type="transmembrane region" description="Helical" evidence="1">
    <location>
        <begin position="37"/>
        <end position="59"/>
    </location>
</feature>
<feature type="transmembrane region" description="Helical" evidence="1">
    <location>
        <begin position="166"/>
        <end position="187"/>
    </location>
</feature>
<dbReference type="NCBIfam" id="NF011666">
    <property type="entry name" value="PRK15086.1-2"/>
    <property type="match status" value="1"/>
</dbReference>
<evidence type="ECO:0000313" key="2">
    <source>
        <dbReference type="EMBL" id="ARK31201.1"/>
    </source>
</evidence>